<dbReference type="Gene3D" id="1.20.1270.60">
    <property type="entry name" value="Arfaptin homology (AH) domain/BAR domain"/>
    <property type="match status" value="1"/>
</dbReference>
<evidence type="ECO:0000259" key="6">
    <source>
        <dbReference type="PROSITE" id="PS50195"/>
    </source>
</evidence>
<accession>A0A183IXX0</accession>
<dbReference type="InterPro" id="IPR027267">
    <property type="entry name" value="AH/BAR_dom_sf"/>
</dbReference>
<dbReference type="GO" id="GO:0030659">
    <property type="term" value="C:cytoplasmic vesicle membrane"/>
    <property type="evidence" value="ECO:0007669"/>
    <property type="project" value="UniProtKB-SubCell"/>
</dbReference>
<dbReference type="Proteomes" id="UP000270296">
    <property type="component" value="Unassembled WGS sequence"/>
</dbReference>
<keyword evidence="5" id="KW-0968">Cytoplasmic vesicle</keyword>
<dbReference type="SUPFAM" id="SSF64268">
    <property type="entry name" value="PX domain"/>
    <property type="match status" value="1"/>
</dbReference>
<dbReference type="InterPro" id="IPR001683">
    <property type="entry name" value="PX_dom"/>
</dbReference>
<keyword evidence="4" id="KW-0472">Membrane</keyword>
<dbReference type="FunFam" id="3.30.1520.10:FF:000004">
    <property type="entry name" value="Sorting nexin"/>
    <property type="match status" value="1"/>
</dbReference>
<evidence type="ECO:0000313" key="8">
    <source>
        <dbReference type="Proteomes" id="UP000270296"/>
    </source>
</evidence>
<keyword evidence="3" id="KW-0728">SH3 domain</keyword>
<reference evidence="7 8" key="2">
    <citation type="submission" date="2018-11" db="EMBL/GenBank/DDBJ databases">
        <authorList>
            <consortium name="Pathogen Informatics"/>
        </authorList>
    </citation>
    <scope>NUCLEOTIDE SEQUENCE [LARGE SCALE GENOMIC DNA]</scope>
</reference>
<dbReference type="EMBL" id="UZAM01011622">
    <property type="protein sequence ID" value="VDP17308.1"/>
    <property type="molecule type" value="Genomic_DNA"/>
</dbReference>
<evidence type="ECO:0000256" key="2">
    <source>
        <dbReference type="ARBA" id="ARBA00010883"/>
    </source>
</evidence>
<protein>
    <submittedName>
        <fullName evidence="9">PX domain-containing protein</fullName>
    </submittedName>
</protein>
<reference evidence="9" key="1">
    <citation type="submission" date="2016-06" db="UniProtKB">
        <authorList>
            <consortium name="WormBaseParasite"/>
        </authorList>
    </citation>
    <scope>IDENTIFICATION</scope>
</reference>
<dbReference type="PROSITE" id="PS50195">
    <property type="entry name" value="PX"/>
    <property type="match status" value="1"/>
</dbReference>
<evidence type="ECO:0000256" key="5">
    <source>
        <dbReference type="ARBA" id="ARBA00023329"/>
    </source>
</evidence>
<dbReference type="Pfam" id="PF10456">
    <property type="entry name" value="BAR_3_WASP_bdg"/>
    <property type="match status" value="1"/>
</dbReference>
<dbReference type="SMART" id="SM00312">
    <property type="entry name" value="PX"/>
    <property type="match status" value="1"/>
</dbReference>
<dbReference type="InterPro" id="IPR019497">
    <property type="entry name" value="Sorting_nexin_WASP-bd-dom"/>
</dbReference>
<dbReference type="CDD" id="cd06862">
    <property type="entry name" value="PX_SNX9_18_like"/>
    <property type="match status" value="1"/>
</dbReference>
<evidence type="ECO:0000256" key="3">
    <source>
        <dbReference type="ARBA" id="ARBA00022443"/>
    </source>
</evidence>
<evidence type="ECO:0000313" key="9">
    <source>
        <dbReference type="WBParaSite" id="SBAD_0000877801-mRNA-1"/>
    </source>
</evidence>
<evidence type="ECO:0000313" key="7">
    <source>
        <dbReference type="EMBL" id="VDP17308.1"/>
    </source>
</evidence>
<comment type="similarity">
    <text evidence="2">Belongs to the sorting nexin family.</text>
</comment>
<dbReference type="WBParaSite" id="SBAD_0000877801-mRNA-1">
    <property type="protein sequence ID" value="SBAD_0000877801-mRNA-1"/>
    <property type="gene ID" value="SBAD_0000877801"/>
</dbReference>
<dbReference type="PANTHER" id="PTHR45827">
    <property type="entry name" value="SORTING NEXIN"/>
    <property type="match status" value="1"/>
</dbReference>
<gene>
    <name evidence="7" type="ORF">SBAD_LOCUS8468</name>
</gene>
<dbReference type="AlphaFoldDB" id="A0A183IXX0"/>
<dbReference type="GO" id="GO:0035091">
    <property type="term" value="F:phosphatidylinositol binding"/>
    <property type="evidence" value="ECO:0007669"/>
    <property type="project" value="InterPro"/>
</dbReference>
<dbReference type="GO" id="GO:0005886">
    <property type="term" value="C:plasma membrane"/>
    <property type="evidence" value="ECO:0007669"/>
    <property type="project" value="TreeGrafter"/>
</dbReference>
<keyword evidence="8" id="KW-1185">Reference proteome</keyword>
<dbReference type="PANTHER" id="PTHR45827:SF1">
    <property type="entry name" value="SORTING NEXIN"/>
    <property type="match status" value="1"/>
</dbReference>
<dbReference type="Pfam" id="PF00787">
    <property type="entry name" value="PX"/>
    <property type="match status" value="1"/>
</dbReference>
<evidence type="ECO:0000256" key="4">
    <source>
        <dbReference type="ARBA" id="ARBA00023136"/>
    </source>
</evidence>
<dbReference type="GO" id="GO:0006897">
    <property type="term" value="P:endocytosis"/>
    <property type="evidence" value="ECO:0007669"/>
    <property type="project" value="TreeGrafter"/>
</dbReference>
<dbReference type="OrthoDB" id="10254720at2759"/>
<organism evidence="9">
    <name type="scientific">Soboliphyme baturini</name>
    <dbReference type="NCBI Taxonomy" id="241478"/>
    <lineage>
        <taxon>Eukaryota</taxon>
        <taxon>Metazoa</taxon>
        <taxon>Ecdysozoa</taxon>
        <taxon>Nematoda</taxon>
        <taxon>Enoplea</taxon>
        <taxon>Dorylaimia</taxon>
        <taxon>Dioctophymatida</taxon>
        <taxon>Dioctophymatoidea</taxon>
        <taxon>Soboliphymatidae</taxon>
        <taxon>Soboliphyme</taxon>
    </lineage>
</organism>
<dbReference type="GO" id="GO:0016197">
    <property type="term" value="P:endosomal transport"/>
    <property type="evidence" value="ECO:0007669"/>
    <property type="project" value="TreeGrafter"/>
</dbReference>
<dbReference type="InterPro" id="IPR036871">
    <property type="entry name" value="PX_dom_sf"/>
</dbReference>
<proteinExistence type="inferred from homology"/>
<dbReference type="Gene3D" id="3.30.1520.10">
    <property type="entry name" value="Phox-like domain"/>
    <property type="match status" value="1"/>
</dbReference>
<dbReference type="GO" id="GO:0097320">
    <property type="term" value="P:plasma membrane tubulation"/>
    <property type="evidence" value="ECO:0007669"/>
    <property type="project" value="TreeGrafter"/>
</dbReference>
<evidence type="ECO:0000256" key="1">
    <source>
        <dbReference type="ARBA" id="ARBA00004156"/>
    </source>
</evidence>
<comment type="subcellular location">
    <subcellularLocation>
        <location evidence="1">Cytoplasmic vesicle membrane</location>
    </subcellularLocation>
</comment>
<feature type="domain" description="PX" evidence="6">
    <location>
        <begin position="71"/>
        <end position="181"/>
    </location>
</feature>
<sequence>MIVYRNLTGRIVDFDFNVSRYFTKGSSKIDRFNRFVKSGTENYIVNACKITQAISQNIEIIVEWKPNPFPYTCQITSPQKASKLKGLKSFMTYQLTPSFSGIQVSRRYKHFDWLHEQMSGKYSAMLIPPLPEKQVSGRYEEEFIEHRMHLLQLWVSKICGHPVLSQCEAWMHFLSCTDDKKWKQGKRKVEKDEYKGGNLFYAITSPGQLLDAGDAENRVDKFLRMARSLDACCHISVQMNFRTYRRECRKLASAFRSLGQSLDLDPEAQLERLSEALRFTAEIYDNIGQMYEAQPKKDLEPLMDEFFIYRGMISMVPEAVQPHKPPIPLTLRVGSTVVEVLIYQQ</sequence>
<name>A0A183IXX0_9BILA</name>